<evidence type="ECO:0000256" key="2">
    <source>
        <dbReference type="SAM" id="SignalP"/>
    </source>
</evidence>
<dbReference type="PANTHER" id="PTHR48081:SF8">
    <property type="entry name" value="ALPHA_BETA HYDROLASE FOLD-3 DOMAIN-CONTAINING PROTEIN-RELATED"/>
    <property type="match status" value="1"/>
</dbReference>
<proteinExistence type="predicted"/>
<organism evidence="4 5">
    <name type="scientific">Pestalotiopsis fici (strain W106-1 / CGMCC3.15140)</name>
    <dbReference type="NCBI Taxonomy" id="1229662"/>
    <lineage>
        <taxon>Eukaryota</taxon>
        <taxon>Fungi</taxon>
        <taxon>Dikarya</taxon>
        <taxon>Ascomycota</taxon>
        <taxon>Pezizomycotina</taxon>
        <taxon>Sordariomycetes</taxon>
        <taxon>Xylariomycetidae</taxon>
        <taxon>Amphisphaeriales</taxon>
        <taxon>Sporocadaceae</taxon>
        <taxon>Pestalotiopsis</taxon>
    </lineage>
</organism>
<evidence type="ECO:0000313" key="5">
    <source>
        <dbReference type="Proteomes" id="UP000030651"/>
    </source>
</evidence>
<dbReference type="OrthoDB" id="66881at2759"/>
<dbReference type="eggNOG" id="ENOG502S05E">
    <property type="taxonomic scope" value="Eukaryota"/>
</dbReference>
<evidence type="ECO:0000259" key="3">
    <source>
        <dbReference type="Pfam" id="PF07859"/>
    </source>
</evidence>
<feature type="signal peptide" evidence="2">
    <location>
        <begin position="1"/>
        <end position="17"/>
    </location>
</feature>
<dbReference type="HOGENOM" id="CLU_019364_0_0_1"/>
<accession>W3WPR6</accession>
<name>W3WPR6_PESFW</name>
<dbReference type="KEGG" id="pfy:PFICI_12723"/>
<dbReference type="RefSeq" id="XP_007839495.1">
    <property type="nucleotide sequence ID" value="XM_007841304.1"/>
</dbReference>
<dbReference type="FunCoup" id="W3WPR6">
    <property type="interactions" value="16"/>
</dbReference>
<dbReference type="Proteomes" id="UP000030651">
    <property type="component" value="Unassembled WGS sequence"/>
</dbReference>
<dbReference type="GeneID" id="19277736"/>
<dbReference type="OMA" id="TPIWIQG"/>
<sequence>MATPWLLLLYLFDITLCLVPSLRPDKEWSLNQAVRMRTVRLVLLYWSRTRWGDRLRLEPGRERDRFEIIHPSPSKLYRAPLDDPFIRPATIGGTWTPARPNTEKLGAGTTFVLHFHGGGFVIGDGRDHDTGLLAQCLLRNLKCDFVFTPQYRLSSSKGGEFPAPIQDALTSYLHLIRDLSIPADQIILSGDSAGGNMVLGLMRYISDYGKELNIPSPRALTLWSPWVAVDSALTQDILLSPNHLSDYINAEFGRWGAIAVSGSGLIDTTGPYLSPLKHPFTLDPSIPVFVHAGEREVLLHDISEFSRCFRTHGWSLSYHVSKGCPHDILLLGSRIGFARQAQEAVKHANNFLSKLTLPQTPVARFKEDVTN</sequence>
<keyword evidence="1" id="KW-0378">Hydrolase</keyword>
<dbReference type="GO" id="GO:0016787">
    <property type="term" value="F:hydrolase activity"/>
    <property type="evidence" value="ECO:0007669"/>
    <property type="project" value="UniProtKB-KW"/>
</dbReference>
<dbReference type="EMBL" id="KI912118">
    <property type="protein sequence ID" value="ETS75779.1"/>
    <property type="molecule type" value="Genomic_DNA"/>
</dbReference>
<dbReference type="AlphaFoldDB" id="W3WPR6"/>
<dbReference type="InterPro" id="IPR029058">
    <property type="entry name" value="AB_hydrolase_fold"/>
</dbReference>
<evidence type="ECO:0000256" key="1">
    <source>
        <dbReference type="ARBA" id="ARBA00022801"/>
    </source>
</evidence>
<dbReference type="Gene3D" id="3.40.50.1820">
    <property type="entry name" value="alpha/beta hydrolase"/>
    <property type="match status" value="1"/>
</dbReference>
<evidence type="ECO:0000313" key="4">
    <source>
        <dbReference type="EMBL" id="ETS75779.1"/>
    </source>
</evidence>
<dbReference type="PANTHER" id="PTHR48081">
    <property type="entry name" value="AB HYDROLASE SUPERFAMILY PROTEIN C4A8.06C"/>
    <property type="match status" value="1"/>
</dbReference>
<feature type="domain" description="Alpha/beta hydrolase fold-3" evidence="3">
    <location>
        <begin position="112"/>
        <end position="329"/>
    </location>
</feature>
<dbReference type="InterPro" id="IPR050300">
    <property type="entry name" value="GDXG_lipolytic_enzyme"/>
</dbReference>
<dbReference type="InParanoid" id="W3WPR6"/>
<keyword evidence="2" id="KW-0732">Signal</keyword>
<feature type="chain" id="PRO_5004835250" description="Alpha/beta hydrolase fold-3 domain-containing protein" evidence="2">
    <location>
        <begin position="18"/>
        <end position="371"/>
    </location>
</feature>
<gene>
    <name evidence="4" type="ORF">PFICI_12723</name>
</gene>
<reference evidence="5" key="1">
    <citation type="journal article" date="2015" name="BMC Genomics">
        <title>Genomic and transcriptomic analysis of the endophytic fungus Pestalotiopsis fici reveals its lifestyle and high potential for synthesis of natural products.</title>
        <authorList>
            <person name="Wang X."/>
            <person name="Zhang X."/>
            <person name="Liu L."/>
            <person name="Xiang M."/>
            <person name="Wang W."/>
            <person name="Sun X."/>
            <person name="Che Y."/>
            <person name="Guo L."/>
            <person name="Liu G."/>
            <person name="Guo L."/>
            <person name="Wang C."/>
            <person name="Yin W.B."/>
            <person name="Stadler M."/>
            <person name="Zhang X."/>
            <person name="Liu X."/>
        </authorList>
    </citation>
    <scope>NUCLEOTIDE SEQUENCE [LARGE SCALE GENOMIC DNA]</scope>
    <source>
        <strain evidence="5">W106-1 / CGMCC3.15140</strain>
    </source>
</reference>
<dbReference type="InterPro" id="IPR013094">
    <property type="entry name" value="AB_hydrolase_3"/>
</dbReference>
<keyword evidence="5" id="KW-1185">Reference proteome</keyword>
<protein>
    <recommendedName>
        <fullName evidence="3">Alpha/beta hydrolase fold-3 domain-containing protein</fullName>
    </recommendedName>
</protein>
<dbReference type="Pfam" id="PF07859">
    <property type="entry name" value="Abhydrolase_3"/>
    <property type="match status" value="1"/>
</dbReference>
<dbReference type="SUPFAM" id="SSF53474">
    <property type="entry name" value="alpha/beta-Hydrolases"/>
    <property type="match status" value="1"/>
</dbReference>